<dbReference type="Proteomes" id="UP000014629">
    <property type="component" value="Unassembled WGS sequence"/>
</dbReference>
<dbReference type="AlphaFoldDB" id="S3ZMG3"/>
<dbReference type="OrthoDB" id="3515845at2"/>
<organism evidence="1 2">
    <name type="scientific">Streptomyces aurantiacus JA 4570</name>
    <dbReference type="NCBI Taxonomy" id="1286094"/>
    <lineage>
        <taxon>Bacteria</taxon>
        <taxon>Bacillati</taxon>
        <taxon>Actinomycetota</taxon>
        <taxon>Actinomycetes</taxon>
        <taxon>Kitasatosporales</taxon>
        <taxon>Streptomycetaceae</taxon>
        <taxon>Streptomyces</taxon>
        <taxon>Streptomyces aurantiacus group</taxon>
    </lineage>
</organism>
<comment type="caution">
    <text evidence="1">The sequence shown here is derived from an EMBL/GenBank/DDBJ whole genome shotgun (WGS) entry which is preliminary data.</text>
</comment>
<dbReference type="EMBL" id="AOPZ01000078">
    <property type="protein sequence ID" value="EPH44706.1"/>
    <property type="molecule type" value="Genomic_DNA"/>
</dbReference>
<name>S3ZMG3_9ACTN</name>
<protein>
    <recommendedName>
        <fullName evidence="3">Minor tail protein</fullName>
    </recommendedName>
</protein>
<evidence type="ECO:0008006" key="3">
    <source>
        <dbReference type="Google" id="ProtNLM"/>
    </source>
</evidence>
<gene>
    <name evidence="1" type="ORF">STRAU_2264</name>
</gene>
<evidence type="ECO:0000313" key="1">
    <source>
        <dbReference type="EMBL" id="EPH44706.1"/>
    </source>
</evidence>
<reference evidence="1 2" key="1">
    <citation type="submission" date="2013-02" db="EMBL/GenBank/DDBJ databases">
        <title>Draft Genome Sequence of Streptomyces aurantiacus, Which Produces Setomimycin.</title>
        <authorList>
            <person name="Gruening B.A."/>
            <person name="Praeg A."/>
            <person name="Erxleben A."/>
            <person name="Guenther S."/>
            <person name="Mueller M."/>
        </authorList>
    </citation>
    <scope>NUCLEOTIDE SEQUENCE [LARGE SCALE GENOMIC DNA]</scope>
    <source>
        <strain evidence="1 2">JA 4570</strain>
    </source>
</reference>
<keyword evidence="2" id="KW-1185">Reference proteome</keyword>
<sequence>MDSPYRALFADLRTNTPIDVLPLQGLEFDDYIGKPGSLTATLPVPNRRMAQRVREIVEGRTAVYLERGDQVCWGGIVWTLTPAMDEQGLVTVALQAATFDSYAGRRHIRRTLTYTDTDDLAIVRGLWEHMQTADGGIGVGYAPAPPGTRRTVTYQDGDETLVEEAISQLAAMEPGFEYLVSVYRDPATGQRAKRLLFGAPRIRIGEGTTVLDLPGDILTYSFPRDATRGGTTARARGGTPEGAQRPVISDEHVAQALIDAGFPRLDTTSDHSNVNDKAALDALARAELAALSGPVVIPAIRIRLDADTTPSLLGTTVRLRIHDVWFDPGLDASYRVIGVKVTAPERGRAETAELFLEALAGPEALEAD</sequence>
<accession>S3ZMG3</accession>
<dbReference type="PATRIC" id="fig|1286094.4.peg.2240"/>
<proteinExistence type="predicted"/>
<dbReference type="RefSeq" id="WP_016640393.1">
    <property type="nucleotide sequence ID" value="NZ_AOPZ01000078.1"/>
</dbReference>
<evidence type="ECO:0000313" key="2">
    <source>
        <dbReference type="Proteomes" id="UP000014629"/>
    </source>
</evidence>